<gene>
    <name evidence="2" type="ORF">V5799_003299</name>
</gene>
<protein>
    <submittedName>
        <fullName evidence="2">Uncharacterized protein</fullName>
    </submittedName>
</protein>
<keyword evidence="1" id="KW-0472">Membrane</keyword>
<comment type="caution">
    <text evidence="2">The sequence shown here is derived from an EMBL/GenBank/DDBJ whole genome shotgun (WGS) entry which is preliminary data.</text>
</comment>
<keyword evidence="1" id="KW-0812">Transmembrane</keyword>
<accession>A0AAQ4D9C9</accession>
<keyword evidence="3" id="KW-1185">Reference proteome</keyword>
<organism evidence="2 3">
    <name type="scientific">Amblyomma americanum</name>
    <name type="common">Lone star tick</name>
    <dbReference type="NCBI Taxonomy" id="6943"/>
    <lineage>
        <taxon>Eukaryota</taxon>
        <taxon>Metazoa</taxon>
        <taxon>Ecdysozoa</taxon>
        <taxon>Arthropoda</taxon>
        <taxon>Chelicerata</taxon>
        <taxon>Arachnida</taxon>
        <taxon>Acari</taxon>
        <taxon>Parasitiformes</taxon>
        <taxon>Ixodida</taxon>
        <taxon>Ixodoidea</taxon>
        <taxon>Ixodidae</taxon>
        <taxon>Amblyomminae</taxon>
        <taxon>Amblyomma</taxon>
    </lineage>
</organism>
<feature type="transmembrane region" description="Helical" evidence="1">
    <location>
        <begin position="25"/>
        <end position="45"/>
    </location>
</feature>
<keyword evidence="1" id="KW-1133">Transmembrane helix</keyword>
<dbReference type="Proteomes" id="UP001321473">
    <property type="component" value="Unassembled WGS sequence"/>
</dbReference>
<evidence type="ECO:0000313" key="3">
    <source>
        <dbReference type="Proteomes" id="UP001321473"/>
    </source>
</evidence>
<name>A0AAQ4D9C9_AMBAM</name>
<feature type="non-terminal residue" evidence="2">
    <location>
        <position position="73"/>
    </location>
</feature>
<dbReference type="AlphaFoldDB" id="A0AAQ4D9C9"/>
<evidence type="ECO:0000256" key="1">
    <source>
        <dbReference type="SAM" id="Phobius"/>
    </source>
</evidence>
<reference evidence="2 3" key="1">
    <citation type="journal article" date="2023" name="Arcadia Sci">
        <title>De novo assembly of a long-read Amblyomma americanum tick genome.</title>
        <authorList>
            <person name="Chou S."/>
            <person name="Poskanzer K.E."/>
            <person name="Rollins M."/>
            <person name="Thuy-Boun P.S."/>
        </authorList>
    </citation>
    <scope>NUCLEOTIDE SEQUENCE [LARGE SCALE GENOMIC DNA]</scope>
    <source>
        <strain evidence="2">F_SG_1</strain>
        <tissue evidence="2">Salivary glands</tissue>
    </source>
</reference>
<sequence>MEEWSIQAGCKLHRGRHQQSHNFRALPVVAVLKFVVYIFGFRVLWVCLKNFCRSKSGCLQSKEKSSVLPEGVL</sequence>
<evidence type="ECO:0000313" key="2">
    <source>
        <dbReference type="EMBL" id="KAK8759069.1"/>
    </source>
</evidence>
<proteinExistence type="predicted"/>
<dbReference type="EMBL" id="JARKHS020033454">
    <property type="protein sequence ID" value="KAK8759069.1"/>
    <property type="molecule type" value="Genomic_DNA"/>
</dbReference>